<dbReference type="AlphaFoldDB" id="A0AAW4NQB4"/>
<name>A0AAW4NQB4_9BACT</name>
<dbReference type="EMBL" id="JAHXRF010000008">
    <property type="protein sequence ID" value="MBW4865655.1"/>
    <property type="molecule type" value="Genomic_DNA"/>
</dbReference>
<evidence type="ECO:0000313" key="2">
    <source>
        <dbReference type="Proteomes" id="UP001196873"/>
    </source>
</evidence>
<accession>A0AAW4NQB4</accession>
<dbReference type="RefSeq" id="WP_219426506.1">
    <property type="nucleotide sequence ID" value="NZ_CALIQW010000034.1"/>
</dbReference>
<gene>
    <name evidence="1" type="ORF">KZY68_06445</name>
</gene>
<organism evidence="1 2">
    <name type="scientific">Segatella salivae</name>
    <dbReference type="NCBI Taxonomy" id="228604"/>
    <lineage>
        <taxon>Bacteria</taxon>
        <taxon>Pseudomonadati</taxon>
        <taxon>Bacteroidota</taxon>
        <taxon>Bacteroidia</taxon>
        <taxon>Bacteroidales</taxon>
        <taxon>Prevotellaceae</taxon>
        <taxon>Segatella</taxon>
    </lineage>
</organism>
<proteinExistence type="predicted"/>
<dbReference type="Proteomes" id="UP001196873">
    <property type="component" value="Unassembled WGS sequence"/>
</dbReference>
<reference evidence="1" key="1">
    <citation type="submission" date="2021-07" db="EMBL/GenBank/DDBJ databases">
        <title>Genomic diversity and antimicrobial resistance of Prevotella spp. isolated from chronic lung disease airways.</title>
        <authorList>
            <person name="Webb K.A."/>
            <person name="Olagoke O.S."/>
            <person name="Baird T."/>
            <person name="Neill J."/>
            <person name="Pham A."/>
            <person name="Wells T.J."/>
            <person name="Ramsay K.A."/>
            <person name="Bell S.C."/>
            <person name="Sarovich D.S."/>
            <person name="Price E.P."/>
        </authorList>
    </citation>
    <scope>NUCLEOTIDE SEQUENCE</scope>
    <source>
        <strain evidence="1">SCHI0047.S.3</strain>
    </source>
</reference>
<evidence type="ECO:0000313" key="1">
    <source>
        <dbReference type="EMBL" id="MBW4865655.1"/>
    </source>
</evidence>
<protein>
    <submittedName>
        <fullName evidence="1">Uncharacterized protein</fullName>
    </submittedName>
</protein>
<comment type="caution">
    <text evidence="1">The sequence shown here is derived from an EMBL/GenBank/DDBJ whole genome shotgun (WGS) entry which is preliminary data.</text>
</comment>
<sequence>MFEDTSEYNDIIELPHVEPIGRKRLSSWEHANQFSAFDALTGLGESIEEETSKILKEYTINDEEQKGALAKMKAFFEQANLPYEAANEYFQSIFGQDAQLKDFL</sequence>